<comment type="caution">
    <text evidence="1">The sequence shown here is derived from an EMBL/GenBank/DDBJ whole genome shotgun (WGS) entry which is preliminary data.</text>
</comment>
<proteinExistence type="predicted"/>
<gene>
    <name evidence="1" type="ORF">DWW57_09345</name>
</gene>
<name>A0A412TRH2_9BACT</name>
<dbReference type="AlphaFoldDB" id="A0A412TRH2"/>
<protein>
    <recommendedName>
        <fullName evidence="3">Mobilization protein</fullName>
    </recommendedName>
</protein>
<sequence>MCRIIGFGKDIIKELLHRKAVTFSGSLYSPEFQRHFSAEHSTAKVEPHPEERGKLRLMIDGVNDTEWFRNKHSEFLQKVGVKQRQAQQEEQRKKKGIKL</sequence>
<reference evidence="1 2" key="1">
    <citation type="submission" date="2018-08" db="EMBL/GenBank/DDBJ databases">
        <title>A genome reference for cultivated species of the human gut microbiota.</title>
        <authorList>
            <person name="Zou Y."/>
            <person name="Xue W."/>
            <person name="Luo G."/>
        </authorList>
    </citation>
    <scope>NUCLEOTIDE SEQUENCE [LARGE SCALE GENOMIC DNA]</scope>
    <source>
        <strain evidence="1 2">AF16-14</strain>
    </source>
</reference>
<evidence type="ECO:0000313" key="2">
    <source>
        <dbReference type="Proteomes" id="UP000284243"/>
    </source>
</evidence>
<dbReference type="EMBL" id="QRYC01000010">
    <property type="protein sequence ID" value="RGU56447.1"/>
    <property type="molecule type" value="Genomic_DNA"/>
</dbReference>
<evidence type="ECO:0000313" key="1">
    <source>
        <dbReference type="EMBL" id="RGU56447.1"/>
    </source>
</evidence>
<evidence type="ECO:0008006" key="3">
    <source>
        <dbReference type="Google" id="ProtNLM"/>
    </source>
</evidence>
<accession>A0A412TRH2</accession>
<organism evidence="1 2">
    <name type="scientific">Odoribacter splanchnicus</name>
    <dbReference type="NCBI Taxonomy" id="28118"/>
    <lineage>
        <taxon>Bacteria</taxon>
        <taxon>Pseudomonadati</taxon>
        <taxon>Bacteroidota</taxon>
        <taxon>Bacteroidia</taxon>
        <taxon>Bacteroidales</taxon>
        <taxon>Odoribacteraceae</taxon>
        <taxon>Odoribacter</taxon>
    </lineage>
</organism>
<dbReference type="Proteomes" id="UP000284243">
    <property type="component" value="Unassembled WGS sequence"/>
</dbReference>